<gene>
    <name evidence="2" type="ORF">AVEN_254783_1</name>
</gene>
<proteinExistence type="predicted"/>
<dbReference type="AlphaFoldDB" id="A0A4Y2QGT9"/>
<evidence type="ECO:0000313" key="2">
    <source>
        <dbReference type="EMBL" id="GBN62505.1"/>
    </source>
</evidence>
<evidence type="ECO:0000256" key="1">
    <source>
        <dbReference type="SAM" id="MobiDB-lite"/>
    </source>
</evidence>
<feature type="region of interest" description="Disordered" evidence="1">
    <location>
        <begin position="1"/>
        <end position="26"/>
    </location>
</feature>
<sequence>MEHQSSSHRCYAPPDGTSKCEPPNRLMEHQSASHRCYTPPDGSSSASRCIPLDETSKCKIPVLRMYLMERMEQEHRSLQAADGTYQSDHRVRTRQVRNRQVRGHNRLMVTIKFETPVFTPPDGCGQPPCAWLPPECISAATSVAGRPVNMKIGHRIVRRSVDGTQ</sequence>
<dbReference type="Proteomes" id="UP000499080">
    <property type="component" value="Unassembled WGS sequence"/>
</dbReference>
<dbReference type="EMBL" id="BGPR01013842">
    <property type="protein sequence ID" value="GBN62505.1"/>
    <property type="molecule type" value="Genomic_DNA"/>
</dbReference>
<accession>A0A4Y2QGT9</accession>
<comment type="caution">
    <text evidence="2">The sequence shown here is derived from an EMBL/GenBank/DDBJ whole genome shotgun (WGS) entry which is preliminary data.</text>
</comment>
<evidence type="ECO:0000313" key="3">
    <source>
        <dbReference type="Proteomes" id="UP000499080"/>
    </source>
</evidence>
<name>A0A4Y2QGT9_ARAVE</name>
<organism evidence="2 3">
    <name type="scientific">Araneus ventricosus</name>
    <name type="common">Orbweaver spider</name>
    <name type="synonym">Epeira ventricosa</name>
    <dbReference type="NCBI Taxonomy" id="182803"/>
    <lineage>
        <taxon>Eukaryota</taxon>
        <taxon>Metazoa</taxon>
        <taxon>Ecdysozoa</taxon>
        <taxon>Arthropoda</taxon>
        <taxon>Chelicerata</taxon>
        <taxon>Arachnida</taxon>
        <taxon>Araneae</taxon>
        <taxon>Araneomorphae</taxon>
        <taxon>Entelegynae</taxon>
        <taxon>Araneoidea</taxon>
        <taxon>Araneidae</taxon>
        <taxon>Araneus</taxon>
    </lineage>
</organism>
<protein>
    <submittedName>
        <fullName evidence="2">Uncharacterized protein</fullName>
    </submittedName>
</protein>
<keyword evidence="3" id="KW-1185">Reference proteome</keyword>
<reference evidence="2 3" key="1">
    <citation type="journal article" date="2019" name="Sci. Rep.">
        <title>Orb-weaving spider Araneus ventricosus genome elucidates the spidroin gene catalogue.</title>
        <authorList>
            <person name="Kono N."/>
            <person name="Nakamura H."/>
            <person name="Ohtoshi R."/>
            <person name="Moran D.A.P."/>
            <person name="Shinohara A."/>
            <person name="Yoshida Y."/>
            <person name="Fujiwara M."/>
            <person name="Mori M."/>
            <person name="Tomita M."/>
            <person name="Arakawa K."/>
        </authorList>
    </citation>
    <scope>NUCLEOTIDE SEQUENCE [LARGE SCALE GENOMIC DNA]</scope>
</reference>